<dbReference type="Gene3D" id="2.130.10.30">
    <property type="entry name" value="Regulator of chromosome condensation 1/beta-lactamase-inhibitor protein II"/>
    <property type="match status" value="1"/>
</dbReference>
<evidence type="ECO:0000313" key="2">
    <source>
        <dbReference type="Proteomes" id="UP001175228"/>
    </source>
</evidence>
<dbReference type="InterPro" id="IPR009091">
    <property type="entry name" value="RCC1/BLIP-II"/>
</dbReference>
<dbReference type="Proteomes" id="UP001175228">
    <property type="component" value="Unassembled WGS sequence"/>
</dbReference>
<comment type="caution">
    <text evidence="1">The sequence shown here is derived from an EMBL/GenBank/DDBJ whole genome shotgun (WGS) entry which is preliminary data.</text>
</comment>
<organism evidence="1 2">
    <name type="scientific">Armillaria luteobubalina</name>
    <dbReference type="NCBI Taxonomy" id="153913"/>
    <lineage>
        <taxon>Eukaryota</taxon>
        <taxon>Fungi</taxon>
        <taxon>Dikarya</taxon>
        <taxon>Basidiomycota</taxon>
        <taxon>Agaricomycotina</taxon>
        <taxon>Agaricomycetes</taxon>
        <taxon>Agaricomycetidae</taxon>
        <taxon>Agaricales</taxon>
        <taxon>Marasmiineae</taxon>
        <taxon>Physalacriaceae</taxon>
        <taxon>Armillaria</taxon>
    </lineage>
</organism>
<gene>
    <name evidence="1" type="ORF">EDD18DRAFT_699379</name>
</gene>
<keyword evidence="2" id="KW-1185">Reference proteome</keyword>
<sequence length="210" mass="23085">MNPASTEIAHITARRHIFRLLSHIRILSIHTSCSALHFVARRRRAAWLFDGNGSTRLGLGGSVDTMGEGQLLRIEVKELGGANKRAHAACGRNHTLFFTSGSTVWAAGTNISHYSLRILLFLPLSYYSMVARPSFKRLPFFGMQEGQEKAIKASAGVMFSCVLSEGGKVYAFGSGRKASSARKRLANTLRWQKDGVQYHLQTRVGEGFGA</sequence>
<evidence type="ECO:0000313" key="1">
    <source>
        <dbReference type="EMBL" id="KAK0485539.1"/>
    </source>
</evidence>
<accession>A0AA39PL31</accession>
<dbReference type="EMBL" id="JAUEPU010000050">
    <property type="protein sequence ID" value="KAK0485539.1"/>
    <property type="molecule type" value="Genomic_DNA"/>
</dbReference>
<protein>
    <recommendedName>
        <fullName evidence="3">RCC1/BLIP-II</fullName>
    </recommendedName>
</protein>
<dbReference type="SUPFAM" id="SSF50985">
    <property type="entry name" value="RCC1/BLIP-II"/>
    <property type="match status" value="1"/>
</dbReference>
<dbReference type="AlphaFoldDB" id="A0AA39PL31"/>
<proteinExistence type="predicted"/>
<name>A0AA39PL31_9AGAR</name>
<reference evidence="1" key="1">
    <citation type="submission" date="2023-06" db="EMBL/GenBank/DDBJ databases">
        <authorList>
            <consortium name="Lawrence Berkeley National Laboratory"/>
            <person name="Ahrendt S."/>
            <person name="Sahu N."/>
            <person name="Indic B."/>
            <person name="Wong-Bajracharya J."/>
            <person name="Merenyi Z."/>
            <person name="Ke H.-M."/>
            <person name="Monk M."/>
            <person name="Kocsube S."/>
            <person name="Drula E."/>
            <person name="Lipzen A."/>
            <person name="Balint B."/>
            <person name="Henrissat B."/>
            <person name="Andreopoulos B."/>
            <person name="Martin F.M."/>
            <person name="Harder C.B."/>
            <person name="Rigling D."/>
            <person name="Ford K.L."/>
            <person name="Foster G.D."/>
            <person name="Pangilinan J."/>
            <person name="Papanicolaou A."/>
            <person name="Barry K."/>
            <person name="LaButti K."/>
            <person name="Viragh M."/>
            <person name="Koriabine M."/>
            <person name="Yan M."/>
            <person name="Riley R."/>
            <person name="Champramary S."/>
            <person name="Plett K.L."/>
            <person name="Tsai I.J."/>
            <person name="Slot J."/>
            <person name="Sipos G."/>
            <person name="Plett J."/>
            <person name="Nagy L.G."/>
            <person name="Grigoriev I.V."/>
        </authorList>
    </citation>
    <scope>NUCLEOTIDE SEQUENCE</scope>
    <source>
        <strain evidence="1">HWK02</strain>
    </source>
</reference>
<evidence type="ECO:0008006" key="3">
    <source>
        <dbReference type="Google" id="ProtNLM"/>
    </source>
</evidence>